<feature type="chain" id="PRO_5032893951" description="Outer membrane protein beta-barrel domain-containing protein" evidence="4">
    <location>
        <begin position="20"/>
        <end position="229"/>
    </location>
</feature>
<evidence type="ECO:0000256" key="2">
    <source>
        <dbReference type="ARBA" id="ARBA00022729"/>
    </source>
</evidence>
<dbReference type="KEGG" id="kle:AO703_10045"/>
<keyword evidence="3" id="KW-0472">Membrane</keyword>
<dbReference type="SUPFAM" id="SSF56925">
    <property type="entry name" value="OMPA-like"/>
    <property type="match status" value="1"/>
</dbReference>
<proteinExistence type="predicted"/>
<protein>
    <recommendedName>
        <fullName evidence="5">Outer membrane protein beta-barrel domain-containing protein</fullName>
    </recommendedName>
</protein>
<dbReference type="OrthoDB" id="9815357at2"/>
<dbReference type="PANTHER" id="PTHR34001:SF3">
    <property type="entry name" value="BLL7405 PROTEIN"/>
    <property type="match status" value="1"/>
</dbReference>
<dbReference type="PANTHER" id="PTHR34001">
    <property type="entry name" value="BLL7405 PROTEIN"/>
    <property type="match status" value="1"/>
</dbReference>
<keyword evidence="2 4" id="KW-0732">Signal</keyword>
<evidence type="ECO:0000256" key="4">
    <source>
        <dbReference type="SAM" id="SignalP"/>
    </source>
</evidence>
<evidence type="ECO:0000256" key="1">
    <source>
        <dbReference type="ARBA" id="ARBA00004370"/>
    </source>
</evidence>
<dbReference type="InterPro" id="IPR011250">
    <property type="entry name" value="OMP/PagP_B-barrel"/>
</dbReference>
<sequence>MNKPLLTAALLCLSGTAVAATQNWQGFYTGANLGYGWGYNQDQGNSDATQQSLDGITGGIQAGHNWQFDNNIVLSVEAGLSLNDIGTEWKDRDSNQYSPYYGKDEIRQSGSLNVKLGYAIDNFLPYITTGVTVAKVDYTLGCDKSLVSATNGCSVSEFNSSTSDIRVGANIGAGVLYKFNDNLSAGIEYMYTNLGTSSVSLNDPNYPAASERNMNTDYSTVTARINYHF</sequence>
<reference evidence="7" key="1">
    <citation type="submission" date="2015-10" db="EMBL/GenBank/DDBJ databases">
        <title>Complete Genome Sequencing of Klebsiella sp. strain G5.</title>
        <authorList>
            <person name="Chan K.-G."/>
            <person name="Chen J.-W."/>
        </authorList>
    </citation>
    <scope>NUCLEOTIDE SEQUENCE [LARGE SCALE GENOMIC DNA]</scope>
    <source>
        <strain evidence="7">G5</strain>
    </source>
</reference>
<name>A0A806X535_9ENTR</name>
<evidence type="ECO:0000256" key="3">
    <source>
        <dbReference type="ARBA" id="ARBA00023136"/>
    </source>
</evidence>
<dbReference type="AlphaFoldDB" id="A0A806X535"/>
<dbReference type="GO" id="GO:0016020">
    <property type="term" value="C:membrane"/>
    <property type="evidence" value="ECO:0007669"/>
    <property type="project" value="UniProtKB-SubCell"/>
</dbReference>
<dbReference type="InterPro" id="IPR027385">
    <property type="entry name" value="Beta-barrel_OMP"/>
</dbReference>
<evidence type="ECO:0000259" key="5">
    <source>
        <dbReference type="Pfam" id="PF13505"/>
    </source>
</evidence>
<evidence type="ECO:0000313" key="7">
    <source>
        <dbReference type="Proteomes" id="UP000069162"/>
    </source>
</evidence>
<dbReference type="Proteomes" id="UP000069162">
    <property type="component" value="Chromosome"/>
</dbReference>
<dbReference type="Gene3D" id="2.40.160.20">
    <property type="match status" value="1"/>
</dbReference>
<feature type="signal peptide" evidence="4">
    <location>
        <begin position="1"/>
        <end position="19"/>
    </location>
</feature>
<accession>A0A806X535</accession>
<evidence type="ECO:0000313" key="6">
    <source>
        <dbReference type="EMBL" id="ALR76628.1"/>
    </source>
</evidence>
<gene>
    <name evidence="6" type="ORF">AO703_10045</name>
</gene>
<comment type="subcellular location">
    <subcellularLocation>
        <location evidence="1">Membrane</location>
    </subcellularLocation>
</comment>
<organism evidence="6 7">
    <name type="scientific">[Enterobacter] lignolyticus</name>
    <dbReference type="NCBI Taxonomy" id="1334193"/>
    <lineage>
        <taxon>Bacteria</taxon>
        <taxon>Pseudomonadati</taxon>
        <taxon>Pseudomonadota</taxon>
        <taxon>Gammaproteobacteria</taxon>
        <taxon>Enterobacterales</taxon>
        <taxon>Enterobacteriaceae</taxon>
        <taxon>Pluralibacter</taxon>
    </lineage>
</organism>
<dbReference type="InterPro" id="IPR051692">
    <property type="entry name" value="OMP-like"/>
</dbReference>
<feature type="domain" description="Outer membrane protein beta-barrel" evidence="5">
    <location>
        <begin position="8"/>
        <end position="229"/>
    </location>
</feature>
<dbReference type="EMBL" id="CP012871">
    <property type="protein sequence ID" value="ALR76628.1"/>
    <property type="molecule type" value="Genomic_DNA"/>
</dbReference>
<dbReference type="RefSeq" id="WP_062741118.1">
    <property type="nucleotide sequence ID" value="NZ_CP012871.1"/>
</dbReference>
<dbReference type="Pfam" id="PF13505">
    <property type="entry name" value="OMP_b-brl"/>
    <property type="match status" value="1"/>
</dbReference>